<evidence type="ECO:0000259" key="2">
    <source>
        <dbReference type="PROSITE" id="PS51819"/>
    </source>
</evidence>
<protein>
    <recommendedName>
        <fullName evidence="2">VOC domain-containing protein</fullName>
    </recommendedName>
</protein>
<dbReference type="InterPro" id="IPR037523">
    <property type="entry name" value="VOC_core"/>
</dbReference>
<comment type="caution">
    <text evidence="3">The sequence shown here is derived from an EMBL/GenBank/DDBJ whole genome shotgun (WGS) entry which is preliminary data.</text>
</comment>
<dbReference type="InterPro" id="IPR029068">
    <property type="entry name" value="Glyas_Bleomycin-R_OHBP_Dase"/>
</dbReference>
<evidence type="ECO:0000256" key="1">
    <source>
        <dbReference type="ARBA" id="ARBA00022723"/>
    </source>
</evidence>
<dbReference type="PANTHER" id="PTHR36113">
    <property type="entry name" value="LYASE, PUTATIVE-RELATED-RELATED"/>
    <property type="match status" value="1"/>
</dbReference>
<dbReference type="EMBL" id="CAJRAU010000001">
    <property type="protein sequence ID" value="CAG5068253.1"/>
    <property type="molecule type" value="Genomic_DNA"/>
</dbReference>
<dbReference type="SUPFAM" id="SSF54593">
    <property type="entry name" value="Glyoxalase/Bleomycin resistance protein/Dihydroxybiphenyl dioxygenase"/>
    <property type="match status" value="1"/>
</dbReference>
<reference evidence="3 4" key="1">
    <citation type="submission" date="2021-04" db="EMBL/GenBank/DDBJ databases">
        <authorList>
            <person name="Rodrigo-Torres L."/>
            <person name="Arahal R. D."/>
            <person name="Lucena T."/>
        </authorList>
    </citation>
    <scope>NUCLEOTIDE SEQUENCE [LARGE SCALE GENOMIC DNA]</scope>
    <source>
        <strain evidence="3 4">CECT 9623</strain>
    </source>
</reference>
<dbReference type="InterPro" id="IPR051332">
    <property type="entry name" value="Fosfomycin_Res_Enzymes"/>
</dbReference>
<accession>A0ABN7R9U9</accession>
<evidence type="ECO:0000313" key="3">
    <source>
        <dbReference type="EMBL" id="CAG5068253.1"/>
    </source>
</evidence>
<dbReference type="InterPro" id="IPR004360">
    <property type="entry name" value="Glyas_Fos-R_dOase_dom"/>
</dbReference>
<dbReference type="InterPro" id="IPR037478">
    <property type="entry name" value="YwkD-like_dom"/>
</dbReference>
<dbReference type="Pfam" id="PF00903">
    <property type="entry name" value="Glyoxalase"/>
    <property type="match status" value="1"/>
</dbReference>
<dbReference type="CDD" id="cd08352">
    <property type="entry name" value="VOC_Bs_YwkD_like"/>
    <property type="match status" value="1"/>
</dbReference>
<sequence length="131" mass="15059">MAMLKLNAVHHIAIICSDYQKSKAFYTEVLGFNIDREVLRAERQSYKLDLSLNGQYCIELFSFPSPPARPSRPEACGLRHIAFEVTDIEEAIAALNEKEIYPEPIRVDEFTGKRFTFFADPDDLPIELYEV</sequence>
<dbReference type="Gene3D" id="3.10.180.10">
    <property type="entry name" value="2,3-Dihydroxybiphenyl 1,2-Dioxygenase, domain 1"/>
    <property type="match status" value="1"/>
</dbReference>
<evidence type="ECO:0000313" key="4">
    <source>
        <dbReference type="Proteomes" id="UP000679725"/>
    </source>
</evidence>
<keyword evidence="4" id="KW-1185">Reference proteome</keyword>
<dbReference type="NCBIfam" id="NF008551">
    <property type="entry name" value="PRK11478.1"/>
    <property type="match status" value="1"/>
</dbReference>
<dbReference type="Proteomes" id="UP000679725">
    <property type="component" value="Unassembled WGS sequence"/>
</dbReference>
<gene>
    <name evidence="3" type="ORF">DYBT9623_00982</name>
</gene>
<organism evidence="3 4">
    <name type="scientific">Dyadobacter linearis</name>
    <dbReference type="NCBI Taxonomy" id="2823330"/>
    <lineage>
        <taxon>Bacteria</taxon>
        <taxon>Pseudomonadati</taxon>
        <taxon>Bacteroidota</taxon>
        <taxon>Cytophagia</taxon>
        <taxon>Cytophagales</taxon>
        <taxon>Spirosomataceae</taxon>
        <taxon>Dyadobacter</taxon>
    </lineage>
</organism>
<name>A0ABN7R9U9_9BACT</name>
<proteinExistence type="predicted"/>
<dbReference type="PROSITE" id="PS51819">
    <property type="entry name" value="VOC"/>
    <property type="match status" value="1"/>
</dbReference>
<dbReference type="PANTHER" id="PTHR36113:SF6">
    <property type="entry name" value="FOSFOMYCIN RESISTANCE PROTEIN FOSX"/>
    <property type="match status" value="1"/>
</dbReference>
<feature type="domain" description="VOC" evidence="2">
    <location>
        <begin position="8"/>
        <end position="131"/>
    </location>
</feature>
<keyword evidence="1" id="KW-0479">Metal-binding</keyword>